<dbReference type="PANTHER" id="PTHR33713:SF10">
    <property type="entry name" value="ANTITOXIN YAFN"/>
    <property type="match status" value="1"/>
</dbReference>
<evidence type="ECO:0000256" key="2">
    <source>
        <dbReference type="RuleBase" id="RU362080"/>
    </source>
</evidence>
<dbReference type="SUPFAM" id="SSF143120">
    <property type="entry name" value="YefM-like"/>
    <property type="match status" value="1"/>
</dbReference>
<evidence type="ECO:0000313" key="3">
    <source>
        <dbReference type="EMBL" id="MEN2745003.1"/>
    </source>
</evidence>
<comment type="function">
    <text evidence="2">Antitoxin component of a type II toxin-antitoxin (TA) system.</text>
</comment>
<name>A0ABU9X4G9_9MICC</name>
<evidence type="ECO:0000313" key="4">
    <source>
        <dbReference type="Proteomes" id="UP001422074"/>
    </source>
</evidence>
<sequence>MTTIPVAGARADLSKIIDRAERTHERFDITRNGERAAVLLGADDYDGLIETVSILSEAETLQELKEAIQDLSSGKGHDEDDVRAAMKAAGRL</sequence>
<dbReference type="PANTHER" id="PTHR33713">
    <property type="entry name" value="ANTITOXIN YAFN-RELATED"/>
    <property type="match status" value="1"/>
</dbReference>
<dbReference type="NCBIfam" id="TIGR01552">
    <property type="entry name" value="phd_fam"/>
    <property type="match status" value="1"/>
</dbReference>
<comment type="caution">
    <text evidence="3">The sequence shown here is derived from an EMBL/GenBank/DDBJ whole genome shotgun (WGS) entry which is preliminary data.</text>
</comment>
<dbReference type="Pfam" id="PF02604">
    <property type="entry name" value="PhdYeFM_antitox"/>
    <property type="match status" value="1"/>
</dbReference>
<reference evidence="3 4" key="1">
    <citation type="submission" date="2024-05" db="EMBL/GenBank/DDBJ databases">
        <title>Sinomonas sp. nov., isolated from a waste landfill.</title>
        <authorList>
            <person name="Zhao Y."/>
        </authorList>
    </citation>
    <scope>NUCLEOTIDE SEQUENCE [LARGE SCALE GENOMIC DNA]</scope>
    <source>
        <strain evidence="3 4">CCTCC AB2014300</strain>
    </source>
</reference>
<dbReference type="InterPro" id="IPR051405">
    <property type="entry name" value="phD/YefM_antitoxin"/>
</dbReference>
<gene>
    <name evidence="3" type="ORF">ABCQ75_10700</name>
</gene>
<dbReference type="EMBL" id="JBDFRB010000008">
    <property type="protein sequence ID" value="MEN2745003.1"/>
    <property type="molecule type" value="Genomic_DNA"/>
</dbReference>
<accession>A0ABU9X4G9</accession>
<evidence type="ECO:0000256" key="1">
    <source>
        <dbReference type="ARBA" id="ARBA00009981"/>
    </source>
</evidence>
<dbReference type="Gene3D" id="3.40.1620.10">
    <property type="entry name" value="YefM-like domain"/>
    <property type="match status" value="1"/>
</dbReference>
<organism evidence="3 4">
    <name type="scientific">Sinomonas halotolerans</name>
    <dbReference type="NCBI Taxonomy" id="1644133"/>
    <lineage>
        <taxon>Bacteria</taxon>
        <taxon>Bacillati</taxon>
        <taxon>Actinomycetota</taxon>
        <taxon>Actinomycetes</taxon>
        <taxon>Micrococcales</taxon>
        <taxon>Micrococcaceae</taxon>
        <taxon>Sinomonas</taxon>
    </lineage>
</organism>
<dbReference type="InterPro" id="IPR036165">
    <property type="entry name" value="YefM-like_sf"/>
</dbReference>
<dbReference type="RefSeq" id="WP_345885358.1">
    <property type="nucleotide sequence ID" value="NZ_JBDFRB010000008.1"/>
</dbReference>
<comment type="similarity">
    <text evidence="1 2">Belongs to the phD/YefM antitoxin family.</text>
</comment>
<protein>
    <recommendedName>
        <fullName evidence="2">Antitoxin</fullName>
    </recommendedName>
</protein>
<dbReference type="Gene3D" id="1.10.1220.170">
    <property type="match status" value="1"/>
</dbReference>
<proteinExistence type="inferred from homology"/>
<keyword evidence="4" id="KW-1185">Reference proteome</keyword>
<dbReference type="InterPro" id="IPR006442">
    <property type="entry name" value="Antitoxin_Phd/YefM"/>
</dbReference>
<dbReference type="Proteomes" id="UP001422074">
    <property type="component" value="Unassembled WGS sequence"/>
</dbReference>